<feature type="region of interest" description="Disordered" evidence="3">
    <location>
        <begin position="1322"/>
        <end position="1344"/>
    </location>
</feature>
<dbReference type="Gene3D" id="2.30.30.40">
    <property type="entry name" value="SH3 Domains"/>
    <property type="match status" value="1"/>
</dbReference>
<keyword evidence="4" id="KW-0812">Transmembrane</keyword>
<dbReference type="InterPro" id="IPR036028">
    <property type="entry name" value="SH3-like_dom_sf"/>
</dbReference>
<dbReference type="PROSITE" id="PS50002">
    <property type="entry name" value="SH3"/>
    <property type="match status" value="1"/>
</dbReference>
<dbReference type="SUPFAM" id="SSF117281">
    <property type="entry name" value="Kelch motif"/>
    <property type="match status" value="1"/>
</dbReference>
<dbReference type="InterPro" id="IPR048266">
    <property type="entry name" value="Rax2-like_second"/>
</dbReference>
<keyword evidence="5" id="KW-0732">Signal</keyword>
<dbReference type="SUPFAM" id="SSF50044">
    <property type="entry name" value="SH3-domain"/>
    <property type="match status" value="1"/>
</dbReference>
<evidence type="ECO:0000259" key="6">
    <source>
        <dbReference type="PROSITE" id="PS50002"/>
    </source>
</evidence>
<dbReference type="InParanoid" id="A0A0D0E0X7"/>
<dbReference type="FunCoup" id="A0A0D0E0X7">
    <property type="interactions" value="5"/>
</dbReference>
<dbReference type="Pfam" id="PF12768">
    <property type="entry name" value="Rax2"/>
    <property type="match status" value="1"/>
</dbReference>
<dbReference type="Pfam" id="PF20843">
    <property type="entry name" value="Rax2_3"/>
    <property type="match status" value="1"/>
</dbReference>
<protein>
    <recommendedName>
        <fullName evidence="6">SH3 domain-containing protein</fullName>
    </recommendedName>
</protein>
<evidence type="ECO:0000256" key="4">
    <source>
        <dbReference type="SAM" id="Phobius"/>
    </source>
</evidence>
<sequence length="1421" mass="147250">MSPSLQTCPLVALLIISVAHFAFASLPLVDFDRMGQVGLAGAFAGLTLFDNSTTVAFDPSTSSLLSRTPQGALTPLGNTNPGGSISSGCLIKEVYYFGGSFSSIGNISAGYVASYSPSSGTFSALGPNGPNGPISAVYCDLSSDNLWVGGHFSSPGASVAVWSTNSKSWSPPPFQGFTGAHAQVMAITSNVFDTSLFFAGSFLTAFTGGTNNTNNTNNPNVPYSPGASPFSSSLVPIPLQGAEIVGAPSSTNPSFSNIQTILCPAGPDGPGNTWLAADGNAALITVRAFASISAYGIRLGNTFQNGYGTTAFSATSIPDNTVQTLSYVDPSTGNNITCTSSCPLSTDPSILYQDFLFTTPVTLTGVQITLSAWQGTAPGLHMMQLLSSGAFASAVGSQNAQSCFAPNPSNITMTGSWTSKNANTNIPATLQTVLVSTVPVGTPASQAPTFTWMPYVSASGQYDVNLIIPGCANFQDCALRTSVRVTVFPGDGSQPYVSTVSQQVQNDAMVLVYSGPIVPSSSNFVTTVTMSLADQPTGDGQNGEYELVAGDVELILTSANVSSSSSTSLSNGSTGTGTQHGFGFFEWPLNSNTTIDATSVVPNTSETSLDMVGIDLYNALGAATAGSVVISAVLQHPSGAIFLGGSFTLTTGSVNGASNIVAYKDGSLFSLPNNGLNGAVTSFALYGDELYIGGSFSDTQNTSTQGKIMGIAMYNVKTNLWSTLGAGVNGFVASIALANTQIQVAGNFTEIRAMSGPSTTVGGFATWDIKRGSWVNSGGFVMGNLTFVGNGTSSSQGESQFLAGNIQTVAEYGATGLVVLSNGDNNGPVVSPLGIQLGTATNSSVPAATARKRSSHYRRGPAAWISNLKISTLFSRQSATSPSTLPPSPPAPAPAVLAGVFWSNSSSSHEVAIIGGNFSFPTSSSAMSQAVAIYDPVSSSVTALAGAQVYGVVRSLYVDAESYLYVGGEFNLSDAKGNGFAIYDLIAQQWFTTVVQPLQAISGSSVVVRSITTSTYKPNAVIVAGSFAQAGTVRCQGICLFDTTLNQWSALGSNMQGSISSVSYAGNNQELLIAAGAITLSDGTSANVAQYSFANTTWTAIGNPTAIPGPVTAVEVNNGNLSSIFAAGRTADGSLPFMVFWNGVSWSDIGSGLQENSNISQLLMVPLQNTHNSNSVIESDRMLMISGALSDTSFGLASSVLFDGQTFIPYIASVSAQGTMGYISSLFYSITSFSFSQQHFLATGVVILISIAIAAGVVFLLALVGILWTLLSRRDDKLVGYENDDEDDDSVQHRPSSLLEHINAATRTTILGTQSSFNNFSVEKEETAREGGATEPDPFGPDASNYLRAETPSDAVVGTMAAEEVSRPAHVRYGFDGTGEGELPLTVGIEIEVLDDRDNAWWYARNPQTGQEGVVPASYLY</sequence>
<keyword evidence="1 2" id="KW-0728">SH3 domain</keyword>
<keyword evidence="4" id="KW-0472">Membrane</keyword>
<feature type="domain" description="SH3" evidence="6">
    <location>
        <begin position="1364"/>
        <end position="1421"/>
    </location>
</feature>
<dbReference type="InterPro" id="IPR011043">
    <property type="entry name" value="Gal_Oxase/kelch_b-propeller"/>
</dbReference>
<dbReference type="InterPro" id="IPR048265">
    <property type="entry name" value="Rax2-like_third"/>
</dbReference>
<dbReference type="EMBL" id="KN824946">
    <property type="protein sequence ID" value="KIK97216.1"/>
    <property type="molecule type" value="Genomic_DNA"/>
</dbReference>
<keyword evidence="8" id="KW-1185">Reference proteome</keyword>
<dbReference type="PANTHER" id="PTHR31778:SF2">
    <property type="entry name" value="BUD SITE SELECTION PROTEIN RAX2"/>
    <property type="match status" value="1"/>
</dbReference>
<reference evidence="7 8" key="1">
    <citation type="submission" date="2014-04" db="EMBL/GenBank/DDBJ databases">
        <authorList>
            <consortium name="DOE Joint Genome Institute"/>
            <person name="Kuo A."/>
            <person name="Kohler A."/>
            <person name="Jargeat P."/>
            <person name="Nagy L.G."/>
            <person name="Floudas D."/>
            <person name="Copeland A."/>
            <person name="Barry K.W."/>
            <person name="Cichocki N."/>
            <person name="Veneault-Fourrey C."/>
            <person name="LaButti K."/>
            <person name="Lindquist E.A."/>
            <person name="Lipzen A."/>
            <person name="Lundell T."/>
            <person name="Morin E."/>
            <person name="Murat C."/>
            <person name="Sun H."/>
            <person name="Tunlid A."/>
            <person name="Henrissat B."/>
            <person name="Grigoriev I.V."/>
            <person name="Hibbett D.S."/>
            <person name="Martin F."/>
            <person name="Nordberg H.P."/>
            <person name="Cantor M.N."/>
            <person name="Hua S.X."/>
        </authorList>
    </citation>
    <scope>NUCLEOTIDE SEQUENCE [LARGE SCALE GENOMIC DNA]</scope>
    <source>
        <strain evidence="7 8">Ve08.2h10</strain>
    </source>
</reference>
<dbReference type="Pfam" id="PF20842">
    <property type="entry name" value="Rax2_2"/>
    <property type="match status" value="1"/>
</dbReference>
<dbReference type="GO" id="GO:1902929">
    <property type="term" value="C:plasma membrane of growing cell tip"/>
    <property type="evidence" value="ECO:0007669"/>
    <property type="project" value="TreeGrafter"/>
</dbReference>
<dbReference type="Pfam" id="PF00018">
    <property type="entry name" value="SH3_1"/>
    <property type="match status" value="1"/>
</dbReference>
<gene>
    <name evidence="7" type="ORF">PAXRUDRAFT_10306</name>
</gene>
<organism evidence="7 8">
    <name type="scientific">Paxillus rubicundulus Ve08.2h10</name>
    <dbReference type="NCBI Taxonomy" id="930991"/>
    <lineage>
        <taxon>Eukaryota</taxon>
        <taxon>Fungi</taxon>
        <taxon>Dikarya</taxon>
        <taxon>Basidiomycota</taxon>
        <taxon>Agaricomycotina</taxon>
        <taxon>Agaricomycetes</taxon>
        <taxon>Agaricomycetidae</taxon>
        <taxon>Boletales</taxon>
        <taxon>Paxilineae</taxon>
        <taxon>Paxillaceae</taxon>
        <taxon>Paxillus</taxon>
    </lineage>
</organism>
<evidence type="ECO:0000256" key="5">
    <source>
        <dbReference type="SAM" id="SignalP"/>
    </source>
</evidence>
<dbReference type="InterPro" id="IPR024982">
    <property type="entry name" value="Rax2-like_C"/>
</dbReference>
<keyword evidence="4" id="KW-1133">Transmembrane helix</keyword>
<dbReference type="OrthoDB" id="2503993at2759"/>
<proteinExistence type="predicted"/>
<evidence type="ECO:0000256" key="3">
    <source>
        <dbReference type="SAM" id="MobiDB-lite"/>
    </source>
</evidence>
<dbReference type="SMART" id="SM00326">
    <property type="entry name" value="SH3"/>
    <property type="match status" value="1"/>
</dbReference>
<name>A0A0D0E0X7_9AGAM</name>
<feature type="chain" id="PRO_5002209352" description="SH3 domain-containing protein" evidence="5">
    <location>
        <begin position="25"/>
        <end position="1421"/>
    </location>
</feature>
<dbReference type="SUPFAM" id="SSF50965">
    <property type="entry name" value="Galactose oxidase, central domain"/>
    <property type="match status" value="1"/>
</dbReference>
<dbReference type="STRING" id="930991.A0A0D0E0X7"/>
<dbReference type="CDD" id="cd00174">
    <property type="entry name" value="SH3"/>
    <property type="match status" value="1"/>
</dbReference>
<evidence type="ECO:0000313" key="7">
    <source>
        <dbReference type="EMBL" id="KIK97216.1"/>
    </source>
</evidence>
<feature type="transmembrane region" description="Helical" evidence="4">
    <location>
        <begin position="1240"/>
        <end position="1268"/>
    </location>
</feature>
<evidence type="ECO:0000256" key="2">
    <source>
        <dbReference type="PROSITE-ProRule" id="PRU00192"/>
    </source>
</evidence>
<dbReference type="InterPro" id="IPR001452">
    <property type="entry name" value="SH3_domain"/>
</dbReference>
<dbReference type="HOGENOM" id="CLU_005863_0_0_1"/>
<dbReference type="InterPro" id="IPR015915">
    <property type="entry name" value="Kelch-typ_b-propeller"/>
</dbReference>
<evidence type="ECO:0000313" key="8">
    <source>
        <dbReference type="Proteomes" id="UP000054538"/>
    </source>
</evidence>
<accession>A0A0D0E0X7</accession>
<feature type="signal peptide" evidence="5">
    <location>
        <begin position="1"/>
        <end position="24"/>
    </location>
</feature>
<evidence type="ECO:0000256" key="1">
    <source>
        <dbReference type="ARBA" id="ARBA00022443"/>
    </source>
</evidence>
<dbReference type="Proteomes" id="UP000054538">
    <property type="component" value="Unassembled WGS sequence"/>
</dbReference>
<reference evidence="8" key="2">
    <citation type="submission" date="2015-01" db="EMBL/GenBank/DDBJ databases">
        <title>Evolutionary Origins and Diversification of the Mycorrhizal Mutualists.</title>
        <authorList>
            <consortium name="DOE Joint Genome Institute"/>
            <consortium name="Mycorrhizal Genomics Consortium"/>
            <person name="Kohler A."/>
            <person name="Kuo A."/>
            <person name="Nagy L.G."/>
            <person name="Floudas D."/>
            <person name="Copeland A."/>
            <person name="Barry K.W."/>
            <person name="Cichocki N."/>
            <person name="Veneault-Fourrey C."/>
            <person name="LaButti K."/>
            <person name="Lindquist E.A."/>
            <person name="Lipzen A."/>
            <person name="Lundell T."/>
            <person name="Morin E."/>
            <person name="Murat C."/>
            <person name="Riley R."/>
            <person name="Ohm R."/>
            <person name="Sun H."/>
            <person name="Tunlid A."/>
            <person name="Henrissat B."/>
            <person name="Grigoriev I.V."/>
            <person name="Hibbett D.S."/>
            <person name="Martin F."/>
        </authorList>
    </citation>
    <scope>NUCLEOTIDE SEQUENCE [LARGE SCALE GENOMIC DNA]</scope>
    <source>
        <strain evidence="8">Ve08.2h10</strain>
    </source>
</reference>
<dbReference type="PANTHER" id="PTHR31778">
    <property type="entry name" value="BUD SITE SELECTION PROTEIN RAX2"/>
    <property type="match status" value="1"/>
</dbReference>